<evidence type="ECO:0000259" key="4">
    <source>
        <dbReference type="PROSITE" id="PS51352"/>
    </source>
</evidence>
<organism evidence="5 6">
    <name type="scientific">Spirodela intermedia</name>
    <name type="common">Intermediate duckweed</name>
    <dbReference type="NCBI Taxonomy" id="51605"/>
    <lineage>
        <taxon>Eukaryota</taxon>
        <taxon>Viridiplantae</taxon>
        <taxon>Streptophyta</taxon>
        <taxon>Embryophyta</taxon>
        <taxon>Tracheophyta</taxon>
        <taxon>Spermatophyta</taxon>
        <taxon>Magnoliopsida</taxon>
        <taxon>Liliopsida</taxon>
        <taxon>Araceae</taxon>
        <taxon>Lemnoideae</taxon>
        <taxon>Spirodela</taxon>
    </lineage>
</organism>
<dbReference type="Gene3D" id="3.40.30.10">
    <property type="entry name" value="Glutaredoxin"/>
    <property type="match status" value="1"/>
</dbReference>
<name>A0A7I8L9V3_SPIIN</name>
<keyword evidence="1" id="KW-0249">Electron transport</keyword>
<evidence type="ECO:0000313" key="5">
    <source>
        <dbReference type="EMBL" id="CAA7406827.1"/>
    </source>
</evidence>
<dbReference type="OrthoDB" id="2121326at2759"/>
<dbReference type="CDD" id="cd02947">
    <property type="entry name" value="TRX_family"/>
    <property type="match status" value="1"/>
</dbReference>
<dbReference type="AlphaFoldDB" id="A0A7I8L9V3"/>
<keyword evidence="2" id="KW-1015">Disulfide bond</keyword>
<keyword evidence="6" id="KW-1185">Reference proteome</keyword>
<dbReference type="InterPro" id="IPR036249">
    <property type="entry name" value="Thioredoxin-like_sf"/>
</dbReference>
<dbReference type="InterPro" id="IPR013766">
    <property type="entry name" value="Thioredoxin_domain"/>
</dbReference>
<protein>
    <recommendedName>
        <fullName evidence="4">Thioredoxin domain-containing protein</fullName>
    </recommendedName>
</protein>
<dbReference type="PROSITE" id="PS51352">
    <property type="entry name" value="THIOREDOXIN_2"/>
    <property type="match status" value="1"/>
</dbReference>
<keyword evidence="3" id="KW-0676">Redox-active center</keyword>
<dbReference type="SUPFAM" id="SSF52833">
    <property type="entry name" value="Thioredoxin-like"/>
    <property type="match status" value="1"/>
</dbReference>
<dbReference type="PANTHER" id="PTHR46115">
    <property type="entry name" value="THIOREDOXIN-LIKE PROTEIN 1"/>
    <property type="match status" value="1"/>
</dbReference>
<dbReference type="Pfam" id="PF00085">
    <property type="entry name" value="Thioredoxin"/>
    <property type="match status" value="1"/>
</dbReference>
<proteinExistence type="predicted"/>
<evidence type="ECO:0000313" key="6">
    <source>
        <dbReference type="Proteomes" id="UP000663760"/>
    </source>
</evidence>
<keyword evidence="1" id="KW-0813">Transport</keyword>
<sequence>MGRKVPPQLGASVLRSVLQRRCSPDAIIIESEEDFNNSLKKVQEGALPAIFYFSAVWCGPCKFLAPVVNQLSKMYPPCVTYKIDIDMEGMQSKLSELGISAVPTLSFFNGGKKVATVVGADVKKIKDIMDEFFK</sequence>
<dbReference type="Proteomes" id="UP000663760">
    <property type="component" value="Chromosome 13"/>
</dbReference>
<feature type="domain" description="Thioredoxin" evidence="4">
    <location>
        <begin position="17"/>
        <end position="134"/>
    </location>
</feature>
<reference evidence="5" key="1">
    <citation type="submission" date="2020-02" db="EMBL/GenBank/DDBJ databases">
        <authorList>
            <person name="Scholz U."/>
            <person name="Mascher M."/>
            <person name="Fiebig A."/>
        </authorList>
    </citation>
    <scope>NUCLEOTIDE SEQUENCE</scope>
</reference>
<dbReference type="FunFam" id="3.40.30.10:FF:000245">
    <property type="entry name" value="Thioredoxin"/>
    <property type="match status" value="1"/>
</dbReference>
<evidence type="ECO:0000256" key="3">
    <source>
        <dbReference type="ARBA" id="ARBA00023284"/>
    </source>
</evidence>
<evidence type="ECO:0000256" key="1">
    <source>
        <dbReference type="ARBA" id="ARBA00022982"/>
    </source>
</evidence>
<dbReference type="PRINTS" id="PR00421">
    <property type="entry name" value="THIOREDOXIN"/>
</dbReference>
<gene>
    <name evidence="5" type="ORF">SI8410_13017505</name>
</gene>
<evidence type="ECO:0000256" key="2">
    <source>
        <dbReference type="ARBA" id="ARBA00023157"/>
    </source>
</evidence>
<dbReference type="EMBL" id="LR746276">
    <property type="protein sequence ID" value="CAA7406827.1"/>
    <property type="molecule type" value="Genomic_DNA"/>
</dbReference>
<accession>A0A7I8L9V3</accession>